<organism evidence="3 4">
    <name type="scientific">Lobosporangium transversale</name>
    <dbReference type="NCBI Taxonomy" id="64571"/>
    <lineage>
        <taxon>Eukaryota</taxon>
        <taxon>Fungi</taxon>
        <taxon>Fungi incertae sedis</taxon>
        <taxon>Mucoromycota</taxon>
        <taxon>Mortierellomycotina</taxon>
        <taxon>Mortierellomycetes</taxon>
        <taxon>Mortierellales</taxon>
        <taxon>Mortierellaceae</taxon>
        <taxon>Lobosporangium</taxon>
    </lineage>
</organism>
<dbReference type="AlphaFoldDB" id="A0A1Y2GUL6"/>
<dbReference type="SUPFAM" id="SSF48452">
    <property type="entry name" value="TPR-like"/>
    <property type="match status" value="1"/>
</dbReference>
<dbReference type="GO" id="GO:0060090">
    <property type="term" value="F:molecular adaptor activity"/>
    <property type="evidence" value="ECO:0007669"/>
    <property type="project" value="TreeGrafter"/>
</dbReference>
<reference evidence="3 4" key="1">
    <citation type="submission" date="2016-07" db="EMBL/GenBank/DDBJ databases">
        <title>Pervasive Adenine N6-methylation of Active Genes in Fungi.</title>
        <authorList>
            <consortium name="DOE Joint Genome Institute"/>
            <person name="Mondo S.J."/>
            <person name="Dannebaum R.O."/>
            <person name="Kuo R.C."/>
            <person name="Labutti K."/>
            <person name="Haridas S."/>
            <person name="Kuo A."/>
            <person name="Salamov A."/>
            <person name="Ahrendt S.R."/>
            <person name="Lipzen A."/>
            <person name="Sullivan W."/>
            <person name="Andreopoulos W.B."/>
            <person name="Clum A."/>
            <person name="Lindquist E."/>
            <person name="Daum C."/>
            <person name="Ramamoorthy G.K."/>
            <person name="Gryganskyi A."/>
            <person name="Culley D."/>
            <person name="Magnuson J.K."/>
            <person name="James T.Y."/>
            <person name="O'Malley M.A."/>
            <person name="Stajich J.E."/>
            <person name="Spatafora J.W."/>
            <person name="Visel A."/>
            <person name="Grigoriev I.V."/>
        </authorList>
    </citation>
    <scope>NUCLEOTIDE SEQUENCE [LARGE SCALE GENOMIC DNA]</scope>
    <source>
        <strain evidence="3 4">NRRL 3116</strain>
    </source>
</reference>
<sequence length="75" mass="8512">MTSSIAAEQHKIKGNDYFKAKAFDNAIQEYSTAIVKDPKVAIYYCNRANCYLKLERFTSVITDCERVVELDPKSG</sequence>
<name>A0A1Y2GUL6_9FUNG</name>
<dbReference type="PANTHER" id="PTHR45831">
    <property type="entry name" value="LD24721P"/>
    <property type="match status" value="1"/>
</dbReference>
<dbReference type="STRING" id="64571.A0A1Y2GUL6"/>
<proteinExistence type="predicted"/>
<dbReference type="PANTHER" id="PTHR45831:SF2">
    <property type="entry name" value="LD24721P"/>
    <property type="match status" value="1"/>
</dbReference>
<dbReference type="GO" id="GO:0016020">
    <property type="term" value="C:membrane"/>
    <property type="evidence" value="ECO:0007669"/>
    <property type="project" value="TreeGrafter"/>
</dbReference>
<dbReference type="InterPro" id="IPR047150">
    <property type="entry name" value="SGT"/>
</dbReference>
<dbReference type="InterPro" id="IPR019734">
    <property type="entry name" value="TPR_rpt"/>
</dbReference>
<dbReference type="RefSeq" id="XP_021883740.1">
    <property type="nucleotide sequence ID" value="XM_022020670.1"/>
</dbReference>
<keyword evidence="1" id="KW-0677">Repeat</keyword>
<dbReference type="InParanoid" id="A0A1Y2GUL6"/>
<dbReference type="EMBL" id="MCFF01000009">
    <property type="protein sequence ID" value="ORZ23926.1"/>
    <property type="molecule type" value="Genomic_DNA"/>
</dbReference>
<evidence type="ECO:0000256" key="1">
    <source>
        <dbReference type="ARBA" id="ARBA00022737"/>
    </source>
</evidence>
<protein>
    <submittedName>
        <fullName evidence="3">Uncharacterized protein</fullName>
    </submittedName>
</protein>
<dbReference type="GO" id="GO:0072380">
    <property type="term" value="C:TRC complex"/>
    <property type="evidence" value="ECO:0007669"/>
    <property type="project" value="TreeGrafter"/>
</dbReference>
<evidence type="ECO:0000313" key="4">
    <source>
        <dbReference type="Proteomes" id="UP000193648"/>
    </source>
</evidence>
<accession>A0A1Y2GUL6</accession>
<dbReference type="Pfam" id="PF00515">
    <property type="entry name" value="TPR_1"/>
    <property type="match status" value="1"/>
</dbReference>
<dbReference type="InterPro" id="IPR011990">
    <property type="entry name" value="TPR-like_helical_dom_sf"/>
</dbReference>
<evidence type="ECO:0000313" key="3">
    <source>
        <dbReference type="EMBL" id="ORZ23926.1"/>
    </source>
</evidence>
<dbReference type="Proteomes" id="UP000193648">
    <property type="component" value="Unassembled WGS sequence"/>
</dbReference>
<dbReference type="Gene3D" id="1.25.40.10">
    <property type="entry name" value="Tetratricopeptide repeat domain"/>
    <property type="match status" value="1"/>
</dbReference>
<gene>
    <name evidence="3" type="ORF">BCR41DRAFT_302432</name>
</gene>
<dbReference type="GeneID" id="33562514"/>
<dbReference type="OrthoDB" id="629492at2759"/>
<keyword evidence="2" id="KW-0802">TPR repeat</keyword>
<keyword evidence="4" id="KW-1185">Reference proteome</keyword>
<dbReference type="SMART" id="SM00028">
    <property type="entry name" value="TPR"/>
    <property type="match status" value="2"/>
</dbReference>
<comment type="caution">
    <text evidence="3">The sequence shown here is derived from an EMBL/GenBank/DDBJ whole genome shotgun (WGS) entry which is preliminary data.</text>
</comment>
<evidence type="ECO:0000256" key="2">
    <source>
        <dbReference type="ARBA" id="ARBA00022803"/>
    </source>
</evidence>
<dbReference type="GO" id="GO:0006620">
    <property type="term" value="P:post-translational protein targeting to endoplasmic reticulum membrane"/>
    <property type="evidence" value="ECO:0007669"/>
    <property type="project" value="TreeGrafter"/>
</dbReference>